<dbReference type="Pfam" id="PF00672">
    <property type="entry name" value="HAMP"/>
    <property type="match status" value="1"/>
</dbReference>
<evidence type="ECO:0000259" key="10">
    <source>
        <dbReference type="PROSITE" id="PS50885"/>
    </source>
</evidence>
<accession>A0A2P6MLF5</accession>
<evidence type="ECO:0000256" key="5">
    <source>
        <dbReference type="ARBA" id="ARBA00029447"/>
    </source>
</evidence>
<dbReference type="OrthoDB" id="9804712at2"/>
<dbReference type="Pfam" id="PF12729">
    <property type="entry name" value="4HB_MCP_1"/>
    <property type="match status" value="1"/>
</dbReference>
<dbReference type="AlphaFoldDB" id="A0A2P6MLF5"/>
<dbReference type="EMBL" id="PVNS01000001">
    <property type="protein sequence ID" value="PRO67116.1"/>
    <property type="molecule type" value="Genomic_DNA"/>
</dbReference>
<evidence type="ECO:0000256" key="6">
    <source>
        <dbReference type="PROSITE-ProRule" id="PRU00284"/>
    </source>
</evidence>
<evidence type="ECO:0000313" key="12">
    <source>
        <dbReference type="Proteomes" id="UP000243650"/>
    </source>
</evidence>
<dbReference type="PANTHER" id="PTHR32089:SF114">
    <property type="entry name" value="METHYL-ACCEPTING CHEMOTAXIS PROTEIN MCPB"/>
    <property type="match status" value="1"/>
</dbReference>
<comment type="caution">
    <text evidence="11">The sequence shown here is derived from an EMBL/GenBank/DDBJ whole genome shotgun (WGS) entry which is preliminary data.</text>
</comment>
<keyword evidence="3 8" id="KW-0472">Membrane</keyword>
<keyword evidence="8" id="KW-0812">Transmembrane</keyword>
<keyword evidence="12" id="KW-1185">Reference proteome</keyword>
<evidence type="ECO:0000259" key="9">
    <source>
        <dbReference type="PROSITE" id="PS50111"/>
    </source>
</evidence>
<evidence type="ECO:0000256" key="8">
    <source>
        <dbReference type="SAM" id="Phobius"/>
    </source>
</evidence>
<evidence type="ECO:0000313" key="11">
    <source>
        <dbReference type="EMBL" id="PRO67116.1"/>
    </source>
</evidence>
<feature type="domain" description="Methyl-accepting transducer" evidence="9">
    <location>
        <begin position="280"/>
        <end position="530"/>
    </location>
</feature>
<evidence type="ECO:0000256" key="1">
    <source>
        <dbReference type="ARBA" id="ARBA00004236"/>
    </source>
</evidence>
<reference evidence="11 12" key="1">
    <citation type="submission" date="2018-03" db="EMBL/GenBank/DDBJ databases">
        <title>Bacillus urumqiensis sp. nov., a moderately haloalkaliphilic bacterium isolated from a salt lake.</title>
        <authorList>
            <person name="Zhao B."/>
            <person name="Liao Z."/>
        </authorList>
    </citation>
    <scope>NUCLEOTIDE SEQUENCE [LARGE SCALE GENOMIC DNA]</scope>
    <source>
        <strain evidence="11 12">BZ-SZ-XJ18</strain>
    </source>
</reference>
<dbReference type="PROSITE" id="PS50885">
    <property type="entry name" value="HAMP"/>
    <property type="match status" value="1"/>
</dbReference>
<name>A0A2P6MLF5_ALKUR</name>
<dbReference type="GO" id="GO:0005886">
    <property type="term" value="C:plasma membrane"/>
    <property type="evidence" value="ECO:0007669"/>
    <property type="project" value="UniProtKB-SubCell"/>
</dbReference>
<dbReference type="Gene3D" id="1.10.287.950">
    <property type="entry name" value="Methyl-accepting chemotaxis protein"/>
    <property type="match status" value="1"/>
</dbReference>
<feature type="region of interest" description="Disordered" evidence="7">
    <location>
        <begin position="520"/>
        <end position="545"/>
    </location>
</feature>
<gene>
    <name evidence="11" type="ORF">C6I21_00680</name>
</gene>
<protein>
    <recommendedName>
        <fullName evidence="13">Methyl-accepting chemotaxis protein</fullName>
    </recommendedName>
</protein>
<feature type="compositionally biased region" description="Polar residues" evidence="7">
    <location>
        <begin position="527"/>
        <end position="545"/>
    </location>
</feature>
<dbReference type="SMART" id="SM00283">
    <property type="entry name" value="MA"/>
    <property type="match status" value="1"/>
</dbReference>
<evidence type="ECO:0000256" key="4">
    <source>
        <dbReference type="ARBA" id="ARBA00023224"/>
    </source>
</evidence>
<dbReference type="Proteomes" id="UP000243650">
    <property type="component" value="Unassembled WGS sequence"/>
</dbReference>
<feature type="transmembrane region" description="Helical" evidence="8">
    <location>
        <begin position="12"/>
        <end position="36"/>
    </location>
</feature>
<dbReference type="SUPFAM" id="SSF58104">
    <property type="entry name" value="Methyl-accepting chemotaxis protein (MCP) signaling domain"/>
    <property type="match status" value="1"/>
</dbReference>
<evidence type="ECO:0008006" key="13">
    <source>
        <dbReference type="Google" id="ProtNLM"/>
    </source>
</evidence>
<dbReference type="Pfam" id="PF00015">
    <property type="entry name" value="MCPsignal"/>
    <property type="match status" value="1"/>
</dbReference>
<comment type="subcellular location">
    <subcellularLocation>
        <location evidence="1">Cell membrane</location>
    </subcellularLocation>
</comment>
<dbReference type="SMART" id="SM00304">
    <property type="entry name" value="HAMP"/>
    <property type="match status" value="1"/>
</dbReference>
<organism evidence="11 12">
    <name type="scientific">Alkalicoccus urumqiensis</name>
    <name type="common">Bacillus urumqiensis</name>
    <dbReference type="NCBI Taxonomy" id="1548213"/>
    <lineage>
        <taxon>Bacteria</taxon>
        <taxon>Bacillati</taxon>
        <taxon>Bacillota</taxon>
        <taxon>Bacilli</taxon>
        <taxon>Bacillales</taxon>
        <taxon>Bacillaceae</taxon>
        <taxon>Alkalicoccus</taxon>
    </lineage>
</organism>
<evidence type="ECO:0000256" key="7">
    <source>
        <dbReference type="SAM" id="MobiDB-lite"/>
    </source>
</evidence>
<dbReference type="InterPro" id="IPR024478">
    <property type="entry name" value="HlyB_4HB_MCP"/>
</dbReference>
<dbReference type="PANTHER" id="PTHR32089">
    <property type="entry name" value="METHYL-ACCEPTING CHEMOTAXIS PROTEIN MCPB"/>
    <property type="match status" value="1"/>
</dbReference>
<feature type="transmembrane region" description="Helical" evidence="8">
    <location>
        <begin position="183"/>
        <end position="205"/>
    </location>
</feature>
<evidence type="ECO:0000256" key="2">
    <source>
        <dbReference type="ARBA" id="ARBA00022475"/>
    </source>
</evidence>
<keyword evidence="2" id="KW-1003">Cell membrane</keyword>
<evidence type="ECO:0000256" key="3">
    <source>
        <dbReference type="ARBA" id="ARBA00023136"/>
    </source>
</evidence>
<dbReference type="InterPro" id="IPR003660">
    <property type="entry name" value="HAMP_dom"/>
</dbReference>
<sequence>MERKSGMGMKGRLIGSYLLLAVVVVGLGGLALWGMARMNDNTEAMYEDRVAALSYIVHISELLENTRLQMVSGVLEEDPSHAEAALENIASLNEYAAQYEATRLTTEEAAIFGRLQENWTSFSGVVTENTGTLAAGAFAETQAGLANGAEPYQAAREAAQELTVLNEEISAELYTENQQVFGVLRVLVFTFGALAAVGAVVMGWWMGRSMGQPILALNKRLKEVAAGDLRGEPLTSRRTDEIGDLVTSANAMQGQMQEIIAGVAGATEQVGSSSTQLSRSAGEVQQGTSQIAATMQELSSGAESQANHASSLADRMITFTEHVEEGAARSEEADKAAERALSLSETGRGQMTKAVEQMAQIDTVIKEAASNVGGLDQESRKVSSLVSVIEDIAEQTNLLALNAAIEAARAGEHGRGFSVVAEEVRRLAEQVSSSVSEITKIVEGIQRVSGSVVTSLEQGYEEVEAGSREMAQTEATFADISESVNDMAGQVRAVHDRLRQMAVDTEEMSSSVQEIASVSEESAAGVEQTTASAQQSAGTMQEVSSSSDELAQLADSLRTMVQRFRLQA</sequence>
<comment type="similarity">
    <text evidence="5">Belongs to the methyl-accepting chemotaxis (MCP) protein family.</text>
</comment>
<dbReference type="PROSITE" id="PS50111">
    <property type="entry name" value="CHEMOTAXIS_TRANSDUC_2"/>
    <property type="match status" value="1"/>
</dbReference>
<dbReference type="InterPro" id="IPR004089">
    <property type="entry name" value="MCPsignal_dom"/>
</dbReference>
<keyword evidence="4 6" id="KW-0807">Transducer</keyword>
<proteinExistence type="inferred from homology"/>
<dbReference type="GO" id="GO:0007165">
    <property type="term" value="P:signal transduction"/>
    <property type="evidence" value="ECO:0007669"/>
    <property type="project" value="UniProtKB-KW"/>
</dbReference>
<dbReference type="CDD" id="cd06225">
    <property type="entry name" value="HAMP"/>
    <property type="match status" value="1"/>
</dbReference>
<feature type="domain" description="HAMP" evidence="10">
    <location>
        <begin position="208"/>
        <end position="261"/>
    </location>
</feature>
<keyword evidence="8" id="KW-1133">Transmembrane helix</keyword>